<evidence type="ECO:0000256" key="3">
    <source>
        <dbReference type="SAM" id="SignalP"/>
    </source>
</evidence>
<dbReference type="EMBL" id="JAAVSD010000005">
    <property type="protein sequence ID" value="NLR29075.1"/>
    <property type="molecule type" value="Genomic_DNA"/>
</dbReference>
<feature type="compositionally biased region" description="Gly residues" evidence="2">
    <location>
        <begin position="761"/>
        <end position="777"/>
    </location>
</feature>
<dbReference type="Gene3D" id="3.10.20.320">
    <property type="entry name" value="Putative peptidoglycan bound protein (lpxtg motif)"/>
    <property type="match status" value="3"/>
</dbReference>
<feature type="region of interest" description="Disordered" evidence="2">
    <location>
        <begin position="716"/>
        <end position="808"/>
    </location>
</feature>
<feature type="domain" description="MucBP" evidence="4">
    <location>
        <begin position="578"/>
        <end position="640"/>
    </location>
</feature>
<dbReference type="InterPro" id="IPR011889">
    <property type="entry name" value="Liste_lipo_26"/>
</dbReference>
<dbReference type="NCBIfam" id="TIGR01167">
    <property type="entry name" value="LPXTG_anchor"/>
    <property type="match status" value="1"/>
</dbReference>
<dbReference type="Gene3D" id="3.80.10.10">
    <property type="entry name" value="Ribonuclease Inhibitor"/>
    <property type="match status" value="2"/>
</dbReference>
<keyword evidence="6" id="KW-1185">Reference proteome</keyword>
<protein>
    <submittedName>
        <fullName evidence="5">BspA family leucine-rich repeat surface protein</fullName>
    </submittedName>
</protein>
<dbReference type="RefSeq" id="WP_168849359.1">
    <property type="nucleotide sequence ID" value="NZ_JAAVSD010000005.1"/>
</dbReference>
<comment type="caution">
    <text evidence="5">The sequence shown here is derived from an EMBL/GenBank/DDBJ whole genome shotgun (WGS) entry which is preliminary data.</text>
</comment>
<dbReference type="InterPro" id="IPR032675">
    <property type="entry name" value="LRR_dom_sf"/>
</dbReference>
<feature type="chain" id="PRO_5047072276" evidence="3">
    <location>
        <begin position="40"/>
        <end position="833"/>
    </location>
</feature>
<dbReference type="InterPro" id="IPR005046">
    <property type="entry name" value="DUF285"/>
</dbReference>
<dbReference type="Pfam" id="PF06458">
    <property type="entry name" value="MucBP"/>
    <property type="match status" value="3"/>
</dbReference>
<feature type="domain" description="MucBP" evidence="4">
    <location>
        <begin position="644"/>
        <end position="700"/>
    </location>
</feature>
<evidence type="ECO:0000256" key="1">
    <source>
        <dbReference type="ARBA" id="ARBA00022737"/>
    </source>
</evidence>
<evidence type="ECO:0000313" key="6">
    <source>
        <dbReference type="Proteomes" id="UP000707477"/>
    </source>
</evidence>
<dbReference type="NCBIfam" id="TIGR02167">
    <property type="entry name" value="Liste_lipo_26"/>
    <property type="match status" value="5"/>
</dbReference>
<keyword evidence="1" id="KW-0677">Repeat</keyword>
<dbReference type="InterPro" id="IPR009459">
    <property type="entry name" value="MucBP_dom"/>
</dbReference>
<proteinExistence type="predicted"/>
<accession>A0ABX1L7J3</accession>
<organism evidence="5 6">
    <name type="scientific">Levilactobacillus tujiorum</name>
    <dbReference type="NCBI Taxonomy" id="2912243"/>
    <lineage>
        <taxon>Bacteria</taxon>
        <taxon>Bacillati</taxon>
        <taxon>Bacillota</taxon>
        <taxon>Bacilli</taxon>
        <taxon>Lactobacillales</taxon>
        <taxon>Lactobacillaceae</taxon>
        <taxon>Levilactobacillus</taxon>
    </lineage>
</organism>
<dbReference type="SUPFAM" id="SSF52058">
    <property type="entry name" value="L domain-like"/>
    <property type="match status" value="1"/>
</dbReference>
<feature type="signal peptide" evidence="3">
    <location>
        <begin position="1"/>
        <end position="39"/>
    </location>
</feature>
<feature type="compositionally biased region" description="Polar residues" evidence="2">
    <location>
        <begin position="778"/>
        <end position="808"/>
    </location>
</feature>
<evidence type="ECO:0000259" key="4">
    <source>
        <dbReference type="Pfam" id="PF06458"/>
    </source>
</evidence>
<feature type="compositionally biased region" description="Pro residues" evidence="2">
    <location>
        <begin position="720"/>
        <end position="755"/>
    </location>
</feature>
<sequence length="833" mass="92742">MKPQREKRKRSHKIVMIKVGLLTGMMVGGTIMATLPAQAAEMTTAQETVTNDTSVDSQVITGQTGTCKWTLQDGVLKFEAGNFARNGDWLKYKDQVQEIQFTGRVVLPEMSGDLFSYLPKLQRFLGTENVDTSQVTNMYGMFMGDEELTALDLRTWDVSHVWAMRYLFRRTPKLRTLQVGTWETSSLTWTESMFSECGATDLDLRHWDVSQVTDMGNMFYGMRNLSKLDLTGWKTDNVTTMQWMFGEDSQLTDLRLGNWQTSQVTRMDGMFMGTGLRTLDLHSWDVSRVTNMTQMFWRCYYLTTLNVTGWQTGNVTNMAMMFRYVPASRLAVEQWDVSQVKRMEQMFAQTAASTLDLSRWDVSNVVNFEQMFGESRCTDIRVDGWQTSHAGSMQKMFIRSKAKILNLAGFDMSQLDYQGSGSGYWTDGRVELMLNGMPNLQILKLGPKTQLKDDNGYTVGLDTTLWQAVDKGTIAHPQGRILTGKELETTYTAAMADTYVRVYQAAPVTVTYRDLTTNEEIQPAQQLAGIVGTPFEVQTEVAGYQYQKADGPLTGTFQSDPQKVTLYYLKTAAGLGSVTFRFVNDAGQQLRPDDTQIGKVGQPFVIAPPEIEGYHLHVDEPLPSQGLFTTEPQVLTFLYRQLGQVNVTYVDEAGRKIVAPRNFEGEYGTQYQLDQFLKGLDSELADYIFVKSMGPVPGVYGPGIIRVGLVFKKKTIVTPNPDPDPQPTPDPNPGPDPLPTPEPNPEPEITPPAPGGPDETGAGGAGDLVQGESGGQGTSAVSSSRPQSQVIGHSERPVQNQKLPATSEASATKLVVLGTLLLVGLGRWWYRRH</sequence>
<name>A0ABX1L7J3_9LACO</name>
<dbReference type="Pfam" id="PF03382">
    <property type="entry name" value="DUF285"/>
    <property type="match status" value="2"/>
</dbReference>
<evidence type="ECO:0000256" key="2">
    <source>
        <dbReference type="SAM" id="MobiDB-lite"/>
    </source>
</evidence>
<reference evidence="5 6" key="1">
    <citation type="submission" date="2020-03" db="EMBL/GenBank/DDBJ databases">
        <authorList>
            <person name="Zhang Z."/>
            <person name="Guo Z."/>
            <person name="Hou Q."/>
            <person name="Shen X."/>
        </authorList>
    </citation>
    <scope>NUCLEOTIDE SEQUENCE [LARGE SCALE GENOMIC DNA]</scope>
    <source>
        <strain evidence="5 6">HBUAS51329</strain>
    </source>
</reference>
<gene>
    <name evidence="5" type="ORF">HEQ44_02640</name>
</gene>
<evidence type="ECO:0000313" key="5">
    <source>
        <dbReference type="EMBL" id="NLR29075.1"/>
    </source>
</evidence>
<feature type="domain" description="MucBP" evidence="4">
    <location>
        <begin position="507"/>
        <end position="568"/>
    </location>
</feature>
<keyword evidence="3" id="KW-0732">Signal</keyword>
<dbReference type="Proteomes" id="UP000707477">
    <property type="component" value="Unassembled WGS sequence"/>
</dbReference>